<dbReference type="FunFam" id="3.40.50.300:FF:001402">
    <property type="entry name" value="Discs, large homolog 3 (Drosophila)"/>
    <property type="match status" value="1"/>
</dbReference>
<dbReference type="GO" id="GO:0019901">
    <property type="term" value="F:protein kinase binding"/>
    <property type="evidence" value="ECO:0007669"/>
    <property type="project" value="TreeGrafter"/>
</dbReference>
<dbReference type="SUPFAM" id="SSF101288">
    <property type="entry name" value="L27 domain"/>
    <property type="match status" value="1"/>
</dbReference>
<feature type="domain" description="Guanylate kinase-like" evidence="9">
    <location>
        <begin position="819"/>
        <end position="994"/>
    </location>
</feature>
<dbReference type="InterPro" id="IPR004172">
    <property type="entry name" value="L27_dom"/>
</dbReference>
<dbReference type="PROSITE" id="PS51022">
    <property type="entry name" value="L27"/>
    <property type="match status" value="1"/>
</dbReference>
<dbReference type="FunFam" id="2.30.42.10:FF:000002">
    <property type="entry name" value="Disks large homolog 4 isoform 2"/>
    <property type="match status" value="1"/>
</dbReference>
<keyword evidence="6" id="KW-0472">Membrane</keyword>
<dbReference type="CDD" id="cd06795">
    <property type="entry name" value="PDZ3_Dlg1-2-4-like"/>
    <property type="match status" value="1"/>
</dbReference>
<evidence type="ECO:0000256" key="5">
    <source>
        <dbReference type="ARBA" id="ARBA00022737"/>
    </source>
</evidence>
<dbReference type="InterPro" id="IPR020590">
    <property type="entry name" value="Guanylate_kinase_CS"/>
</dbReference>
<dbReference type="Gene3D" id="2.30.42.10">
    <property type="match status" value="3"/>
</dbReference>
<dbReference type="AlphaFoldDB" id="A0A4W2G4X2"/>
<evidence type="ECO:0000313" key="13">
    <source>
        <dbReference type="Proteomes" id="UP000429181"/>
    </source>
</evidence>
<organism evidence="12 13">
    <name type="scientific">Bos indicus x Bos taurus</name>
    <name type="common">Hybrid cattle</name>
    <dbReference type="NCBI Taxonomy" id="30522"/>
    <lineage>
        <taxon>Eukaryota</taxon>
        <taxon>Metazoa</taxon>
        <taxon>Chordata</taxon>
        <taxon>Craniata</taxon>
        <taxon>Vertebrata</taxon>
        <taxon>Euteleostomi</taxon>
        <taxon>Mammalia</taxon>
        <taxon>Eutheria</taxon>
        <taxon>Laurasiatheria</taxon>
        <taxon>Artiodactyla</taxon>
        <taxon>Ruminantia</taxon>
        <taxon>Pecora</taxon>
        <taxon>Bovidae</taxon>
        <taxon>Bovinae</taxon>
        <taxon>Bos</taxon>
    </lineage>
</organism>
<dbReference type="GeneTree" id="ENSGT00940000155156"/>
<dbReference type="SMART" id="SM00569">
    <property type="entry name" value="L27"/>
    <property type="match status" value="1"/>
</dbReference>
<dbReference type="CDD" id="cd06724">
    <property type="entry name" value="PDZ2_Dlg1-2-4-like"/>
    <property type="match status" value="1"/>
</dbReference>
<dbReference type="SUPFAM" id="SSF50156">
    <property type="entry name" value="PDZ domain-like"/>
    <property type="match status" value="3"/>
</dbReference>
<dbReference type="GO" id="GO:0031594">
    <property type="term" value="C:neuromuscular junction"/>
    <property type="evidence" value="ECO:0007669"/>
    <property type="project" value="InterPro"/>
</dbReference>
<evidence type="ECO:0000256" key="1">
    <source>
        <dbReference type="ARBA" id="ARBA00004202"/>
    </source>
</evidence>
<dbReference type="Pfam" id="PF10600">
    <property type="entry name" value="PDZ_assoc"/>
    <property type="match status" value="1"/>
</dbReference>
<dbReference type="PANTHER" id="PTHR23119:SF6">
    <property type="entry name" value="DISKS LARGE HOMOLOG 2"/>
    <property type="match status" value="1"/>
</dbReference>
<dbReference type="SMART" id="SM00072">
    <property type="entry name" value="GuKc"/>
    <property type="match status" value="1"/>
</dbReference>
<evidence type="ECO:0000313" key="12">
    <source>
        <dbReference type="Ensembl" id="ENSBIXP00005011899.1"/>
    </source>
</evidence>
<dbReference type="PROSITE" id="PS50002">
    <property type="entry name" value="SH3"/>
    <property type="match status" value="1"/>
</dbReference>
<dbReference type="Pfam" id="PF09058">
    <property type="entry name" value="L27_1"/>
    <property type="match status" value="1"/>
</dbReference>
<dbReference type="GO" id="GO:0007268">
    <property type="term" value="P:chemical synaptic transmission"/>
    <property type="evidence" value="ECO:0007669"/>
    <property type="project" value="InterPro"/>
</dbReference>
<evidence type="ECO:0000259" key="8">
    <source>
        <dbReference type="PROSITE" id="PS50002"/>
    </source>
</evidence>
<dbReference type="SMART" id="SM00228">
    <property type="entry name" value="PDZ"/>
    <property type="match status" value="3"/>
</dbReference>
<comment type="subcellular location">
    <subcellularLocation>
        <location evidence="1">Cell membrane</location>
        <topology evidence="1">Peripheral membrane protein</topology>
    </subcellularLocation>
</comment>
<dbReference type="CDD" id="cd00071">
    <property type="entry name" value="GMPK"/>
    <property type="match status" value="1"/>
</dbReference>
<dbReference type="InterPro" id="IPR050614">
    <property type="entry name" value="Synaptic_Scaffolding_LAP-MAGUK"/>
</dbReference>
<evidence type="ECO:0000256" key="6">
    <source>
        <dbReference type="ARBA" id="ARBA00023136"/>
    </source>
</evidence>
<dbReference type="InterPro" id="IPR015143">
    <property type="entry name" value="L27_1"/>
</dbReference>
<keyword evidence="5" id="KW-0677">Repeat</keyword>
<dbReference type="InterPro" id="IPR035759">
    <property type="entry name" value="DLG2_SH3"/>
</dbReference>
<dbReference type="Gene3D" id="3.30.63.10">
    <property type="entry name" value="Guanylate Kinase phosphate binding domain"/>
    <property type="match status" value="1"/>
</dbReference>
<dbReference type="InterPro" id="IPR019583">
    <property type="entry name" value="DLG1-4_PDZ_assoc"/>
</dbReference>
<dbReference type="CDD" id="cd06723">
    <property type="entry name" value="PDZ1_Dlg1-2-4-like"/>
    <property type="match status" value="1"/>
</dbReference>
<dbReference type="GO" id="GO:0098839">
    <property type="term" value="C:postsynaptic density membrane"/>
    <property type="evidence" value="ECO:0007669"/>
    <property type="project" value="TreeGrafter"/>
</dbReference>
<reference evidence="12 13" key="1">
    <citation type="submission" date="2018-11" db="EMBL/GenBank/DDBJ databases">
        <title>Haplotype-resolved cattle genomes.</title>
        <authorList>
            <person name="Low W.Y."/>
            <person name="Tearle R."/>
            <person name="Bickhart D.M."/>
            <person name="Rosen B.D."/>
            <person name="Koren S."/>
            <person name="Rhie A."/>
            <person name="Hiendleder S."/>
            <person name="Phillippy A.M."/>
            <person name="Smith T.P.L."/>
            <person name="Williams J.L."/>
        </authorList>
    </citation>
    <scope>NUCLEOTIDE SEQUENCE [LARGE SCALE GENOMIC DNA]</scope>
</reference>
<dbReference type="InterPro" id="IPR008145">
    <property type="entry name" value="GK/Ca_channel_bsu"/>
</dbReference>
<dbReference type="InterPro" id="IPR016313">
    <property type="entry name" value="DLG1-like"/>
</dbReference>
<dbReference type="GO" id="GO:0016323">
    <property type="term" value="C:basolateral plasma membrane"/>
    <property type="evidence" value="ECO:0007669"/>
    <property type="project" value="TreeGrafter"/>
</dbReference>
<dbReference type="Gene3D" id="3.40.50.300">
    <property type="entry name" value="P-loop containing nucleotide triphosphate hydrolases"/>
    <property type="match status" value="1"/>
</dbReference>
<name>A0A4W2G4X2_BOBOX</name>
<keyword evidence="4" id="KW-1003">Cell membrane</keyword>
<dbReference type="GO" id="GO:0097120">
    <property type="term" value="P:receptor localization to synapse"/>
    <property type="evidence" value="ECO:0007669"/>
    <property type="project" value="TreeGrafter"/>
</dbReference>
<gene>
    <name evidence="12" type="primary">DLG2</name>
</gene>
<dbReference type="SUPFAM" id="SSF50044">
    <property type="entry name" value="SH3-domain"/>
    <property type="match status" value="1"/>
</dbReference>
<dbReference type="Gene3D" id="2.30.30.40">
    <property type="entry name" value="SH3 Domains"/>
    <property type="match status" value="2"/>
</dbReference>
<dbReference type="PANTHER" id="PTHR23119">
    <property type="entry name" value="DISCS LARGE"/>
    <property type="match status" value="1"/>
</dbReference>
<dbReference type="InterPro" id="IPR008144">
    <property type="entry name" value="Guanylate_kin-like_dom"/>
</dbReference>
<feature type="domain" description="PDZ" evidence="10">
    <location>
        <begin position="332"/>
        <end position="419"/>
    </location>
</feature>
<proteinExistence type="inferred from homology"/>
<dbReference type="InterPro" id="IPR027417">
    <property type="entry name" value="P-loop_NTPase"/>
</dbReference>
<dbReference type="SUPFAM" id="SSF52540">
    <property type="entry name" value="P-loop containing nucleoside triphosphate hydrolases"/>
    <property type="match status" value="1"/>
</dbReference>
<dbReference type="PROSITE" id="PS00856">
    <property type="entry name" value="GUANYLATE_KINASE_1"/>
    <property type="match status" value="1"/>
</dbReference>
<dbReference type="SMART" id="SM01277">
    <property type="entry name" value="MAGUK_N_PEST"/>
    <property type="match status" value="1"/>
</dbReference>
<dbReference type="FunFam" id="2.30.30.40:FF:000027">
    <property type="entry name" value="Disks large homolog 3 isoform 1"/>
    <property type="match status" value="1"/>
</dbReference>
<comment type="similarity">
    <text evidence="2">Belongs to the MAGUK family.</text>
</comment>
<dbReference type="GO" id="GO:0045197">
    <property type="term" value="P:establishment or maintenance of epithelial cell apical/basal polarity"/>
    <property type="evidence" value="ECO:0007669"/>
    <property type="project" value="TreeGrafter"/>
</dbReference>
<evidence type="ECO:0000259" key="9">
    <source>
        <dbReference type="PROSITE" id="PS50052"/>
    </source>
</evidence>
<dbReference type="InterPro" id="IPR019590">
    <property type="entry name" value="DLG1_PEST_dom"/>
</dbReference>
<dbReference type="Pfam" id="PF00018">
    <property type="entry name" value="SH3_1"/>
    <property type="match status" value="1"/>
</dbReference>
<dbReference type="Ensembl" id="ENSBIXT00005021016.1">
    <property type="protein sequence ID" value="ENSBIXP00005011899.1"/>
    <property type="gene ID" value="ENSBIXG00005000048.1"/>
</dbReference>
<dbReference type="InterPro" id="IPR036034">
    <property type="entry name" value="PDZ_sf"/>
</dbReference>
<dbReference type="GO" id="GO:0043005">
    <property type="term" value="C:neuron projection"/>
    <property type="evidence" value="ECO:0007669"/>
    <property type="project" value="InterPro"/>
</dbReference>
<dbReference type="GO" id="GO:0098609">
    <property type="term" value="P:cell-cell adhesion"/>
    <property type="evidence" value="ECO:0007669"/>
    <property type="project" value="TreeGrafter"/>
</dbReference>
<evidence type="ECO:0000256" key="7">
    <source>
        <dbReference type="PROSITE-ProRule" id="PRU00192"/>
    </source>
</evidence>
<evidence type="ECO:0000256" key="3">
    <source>
        <dbReference type="ARBA" id="ARBA00022443"/>
    </source>
</evidence>
<dbReference type="FunFam" id="2.30.42.10:FF:000091">
    <property type="entry name" value="disks large homolog 1 isoform X8"/>
    <property type="match status" value="1"/>
</dbReference>
<dbReference type="FunFam" id="2.30.30.40:FF:000008">
    <property type="entry name" value="Disks large homolog 1 isoform 2"/>
    <property type="match status" value="1"/>
</dbReference>
<feature type="domain" description="PDZ" evidence="10">
    <location>
        <begin position="560"/>
        <end position="641"/>
    </location>
</feature>
<feature type="domain" description="SH3" evidence="8">
    <location>
        <begin position="675"/>
        <end position="745"/>
    </location>
</feature>
<dbReference type="GO" id="GO:0099072">
    <property type="term" value="P:regulation of postsynaptic membrane neurotransmitter receptor levels"/>
    <property type="evidence" value="ECO:0007669"/>
    <property type="project" value="TreeGrafter"/>
</dbReference>
<evidence type="ECO:0000259" key="11">
    <source>
        <dbReference type="PROSITE" id="PS51022"/>
    </source>
</evidence>
<dbReference type="Gene3D" id="1.10.287.470">
    <property type="entry name" value="Helix hairpin bin"/>
    <property type="match status" value="1"/>
</dbReference>
<dbReference type="GO" id="GO:0043113">
    <property type="term" value="P:receptor clustering"/>
    <property type="evidence" value="ECO:0007669"/>
    <property type="project" value="TreeGrafter"/>
</dbReference>
<feature type="domain" description="PDZ" evidence="10">
    <location>
        <begin position="237"/>
        <end position="324"/>
    </location>
</feature>
<dbReference type="Proteomes" id="UP000429181">
    <property type="component" value="Chromosome 29"/>
</dbReference>
<dbReference type="FunFam" id="2.30.42.10:FF:000001">
    <property type="entry name" value="Disks large homolog 1 isoform 2"/>
    <property type="match status" value="1"/>
</dbReference>
<sequence>MPVKKKDTDRALSLLEEYCKKLRKPEEQQLKNAVKKVMGIFKSSLFRALLDIQEFYEVTLLNSQKSCEQKIEEANQVAQKWEKTSFLASCHDNLQKSSELTVCSEPKENASCIEQNKDNQCFTNKKTSQNQGKCPAQNCSVEGPAWMPVHHCTKYRYQDEDAPHDHSLPRLTHEVRGPELVHVSEKNLSQIENVHGYVLQSHISPLKASPAPIIVNTDTLDTIPYVNGTEIEYEFEEITLERGNSGLGFSIAGGTDNPHIGDDPGIFITKIIPGGAAAEDGRLRVNDCILRVNEVDVSEVSHSKAVEALKEAGSIVRLYVRRRRPILETVVEIKLFKGPKGLGFSIAGGVGNQHIPGDNSIYVTKIIDGGAAQKDGRLQVGDRLLMVNNYSLEEVTHEEAVAILKNTSDVVYLKVGKPTTIYMTDPYGPPDITHSYSPPMENHLLSGNNGTLEYKTSLPPISPGRYSPIPKHMLVEDDYTRPPEPVYSTVNKLCDKPASPRHYSPVECDKSFLLSAPYPHYHLGLLPDSEMTSHSQHSTATRQPSVTLQRAISLEGEPRKVVLHKGSTGLGFNIVGGEDGEGIFVSFILAGGPADLSGELQRGDQILSVNGIDLRGASHEQAAAALKGAGQTVTIIAQYQPEDYARFEAKIHDLREQMMNHSMSSGSGSLRTNQKRSLYVRAMFDYDKSKDSGLPSQGLSFKYGDILHVINASDDEWWQARRVTLEGDSEEMGVIPSKRRVERKERARLKTVKFNAKPGVIDSKGSFNDKRKKSFIFSRKFPFYKNKEQSEQETSDPERGQEDCILSYEPVTRQEINYTRPVIILGPMKDRINDDLISEFPDKFGSCVPHTTRPKRDYEVDGRDYHFVISREQMEKDIQEHKFIEAGQYNDNLYGTSVQSVRFVAERGKHCILDVSGNAIKRLQVAQLYPIAIFIKPKSLEPLMEMNKRLTEEQAKKTYDRAIKLEQEFGEYFTAIVQGDTLEDIYNQCKLVIEEQSGPFIWIPSKEKL</sequence>
<dbReference type="InterPro" id="IPR036028">
    <property type="entry name" value="SH3-like_dom_sf"/>
</dbReference>
<dbReference type="InterPro" id="IPR001452">
    <property type="entry name" value="SH3_domain"/>
</dbReference>
<dbReference type="PROSITE" id="PS50106">
    <property type="entry name" value="PDZ"/>
    <property type="match status" value="3"/>
</dbReference>
<dbReference type="GO" id="GO:0035255">
    <property type="term" value="F:ionotropic glutamate receptor binding"/>
    <property type="evidence" value="ECO:0007669"/>
    <property type="project" value="TreeGrafter"/>
</dbReference>
<evidence type="ECO:0000256" key="2">
    <source>
        <dbReference type="ARBA" id="ARBA00007014"/>
    </source>
</evidence>
<evidence type="ECO:0000256" key="4">
    <source>
        <dbReference type="ARBA" id="ARBA00022475"/>
    </source>
</evidence>
<reference evidence="12" key="2">
    <citation type="submission" date="2025-08" db="UniProtKB">
        <authorList>
            <consortium name="Ensembl"/>
        </authorList>
    </citation>
    <scope>IDENTIFICATION</scope>
</reference>
<evidence type="ECO:0000259" key="10">
    <source>
        <dbReference type="PROSITE" id="PS50106"/>
    </source>
</evidence>
<dbReference type="FunFam" id="3.30.63.10:FF:000001">
    <property type="entry name" value="Disks large homolog 1 isoform 2"/>
    <property type="match status" value="1"/>
</dbReference>
<feature type="domain" description="L27" evidence="11">
    <location>
        <begin position="4"/>
        <end position="64"/>
    </location>
</feature>
<dbReference type="Pfam" id="PF00595">
    <property type="entry name" value="PDZ"/>
    <property type="match status" value="3"/>
</dbReference>
<dbReference type="InterPro" id="IPR036892">
    <property type="entry name" value="L27_dom_sf"/>
</dbReference>
<protein>
    <submittedName>
        <fullName evidence="12">Discs large MAGUK scaffold protein 2</fullName>
    </submittedName>
</protein>
<dbReference type="Pfam" id="PF10608">
    <property type="entry name" value="MAGUK_N_PEST"/>
    <property type="match status" value="1"/>
</dbReference>
<dbReference type="InterPro" id="IPR001478">
    <property type="entry name" value="PDZ"/>
</dbReference>
<dbReference type="PIRSF" id="PIRSF001741">
    <property type="entry name" value="MAGUK_DLGH"/>
    <property type="match status" value="1"/>
</dbReference>
<accession>A0A4W2G4X2</accession>
<dbReference type="SMART" id="SM00326">
    <property type="entry name" value="SH3"/>
    <property type="match status" value="1"/>
</dbReference>
<dbReference type="CDD" id="cd12032">
    <property type="entry name" value="SH3_DLG2"/>
    <property type="match status" value="1"/>
</dbReference>
<dbReference type="PROSITE" id="PS50052">
    <property type="entry name" value="GUANYLATE_KINASE_2"/>
    <property type="match status" value="1"/>
</dbReference>
<keyword evidence="3 7" id="KW-0728">SH3 domain</keyword>
<dbReference type="Pfam" id="PF00625">
    <property type="entry name" value="Guanylate_kin"/>
    <property type="match status" value="1"/>
</dbReference>